<keyword evidence="5" id="KW-0418">Kinase</keyword>
<gene>
    <name evidence="5" type="ORF">QHT84_09240</name>
</gene>
<dbReference type="Gene3D" id="1.25.40.10">
    <property type="entry name" value="Tetratricopeptide repeat domain"/>
    <property type="match status" value="2"/>
</dbReference>
<keyword evidence="1" id="KW-0175">Coiled coil</keyword>
<dbReference type="SMART" id="SM00028">
    <property type="entry name" value="TPR"/>
    <property type="match status" value="4"/>
</dbReference>
<keyword evidence="5" id="KW-0808">Transferase</keyword>
<evidence type="ECO:0000256" key="2">
    <source>
        <dbReference type="SAM" id="Phobius"/>
    </source>
</evidence>
<dbReference type="EMBL" id="JASGBP010000005">
    <property type="protein sequence ID" value="MDI9257598.1"/>
    <property type="molecule type" value="Genomic_DNA"/>
</dbReference>
<keyword evidence="2" id="KW-1133">Transmembrane helix</keyword>
<feature type="transmembrane region" description="Helical" evidence="2">
    <location>
        <begin position="430"/>
        <end position="448"/>
    </location>
</feature>
<dbReference type="InterPro" id="IPR011990">
    <property type="entry name" value="TPR-like_helical_dom_sf"/>
</dbReference>
<proteinExistence type="predicted"/>
<evidence type="ECO:0000313" key="5">
    <source>
        <dbReference type="EMBL" id="MDI9257598.1"/>
    </source>
</evidence>
<dbReference type="GO" id="GO:0016301">
    <property type="term" value="F:kinase activity"/>
    <property type="evidence" value="ECO:0007669"/>
    <property type="project" value="UniProtKB-KW"/>
</dbReference>
<keyword evidence="3" id="KW-0732">Signal</keyword>
<keyword evidence="6" id="KW-1185">Reference proteome</keyword>
<feature type="coiled-coil region" evidence="1">
    <location>
        <begin position="391"/>
        <end position="428"/>
    </location>
</feature>
<dbReference type="InterPro" id="IPR019734">
    <property type="entry name" value="TPR_rpt"/>
</dbReference>
<organism evidence="5 6">
    <name type="scientific">Flavobacterium sedimenticola</name>
    <dbReference type="NCBI Taxonomy" id="3043286"/>
    <lineage>
        <taxon>Bacteria</taxon>
        <taxon>Pseudomonadati</taxon>
        <taxon>Bacteroidota</taxon>
        <taxon>Flavobacteriia</taxon>
        <taxon>Flavobacteriales</taxon>
        <taxon>Flavobacteriaceae</taxon>
        <taxon>Flavobacterium</taxon>
    </lineage>
</organism>
<name>A0ABT6XRE8_9FLAO</name>
<feature type="signal peptide" evidence="3">
    <location>
        <begin position="1"/>
        <end position="28"/>
    </location>
</feature>
<dbReference type="InterPro" id="IPR010559">
    <property type="entry name" value="Sig_transdc_His_kin_internal"/>
</dbReference>
<dbReference type="SUPFAM" id="SSF48452">
    <property type="entry name" value="TPR-like"/>
    <property type="match status" value="2"/>
</dbReference>
<keyword evidence="2" id="KW-0812">Transmembrane</keyword>
<dbReference type="PANTHER" id="PTHR34220:SF7">
    <property type="entry name" value="SENSOR HISTIDINE KINASE YPDA"/>
    <property type="match status" value="1"/>
</dbReference>
<protein>
    <submittedName>
        <fullName evidence="5">Histidine kinase</fullName>
    </submittedName>
</protein>
<evidence type="ECO:0000256" key="1">
    <source>
        <dbReference type="SAM" id="Coils"/>
    </source>
</evidence>
<reference evidence="5 6" key="1">
    <citation type="submission" date="2023-05" db="EMBL/GenBank/DDBJ databases">
        <title>Flavobacterium sedimenti sp. nov., isolated from the sediment.</title>
        <authorList>
            <person name="Wu N."/>
        </authorList>
    </citation>
    <scope>NUCLEOTIDE SEQUENCE [LARGE SCALE GENOMIC DNA]</scope>
    <source>
        <strain evidence="5 6">YZ-48</strain>
    </source>
</reference>
<comment type="caution">
    <text evidence="5">The sequence shown here is derived from an EMBL/GenBank/DDBJ whole genome shotgun (WGS) entry which is preliminary data.</text>
</comment>
<feature type="domain" description="Signal transduction histidine kinase internal region" evidence="4">
    <location>
        <begin position="468"/>
        <end position="545"/>
    </location>
</feature>
<evidence type="ECO:0000259" key="4">
    <source>
        <dbReference type="Pfam" id="PF06580"/>
    </source>
</evidence>
<sequence length="669" mass="77796">MPFSPKTLFTTFWLLCSMLFVGNQQVSAQNYNIDSLKTVLNSRVHDTTKLKTISYIIINLSGASPEREKYNQLFKQLAVTIINTKSHSKLVREKAYDALGVYYVNEAYKTMQSDYLTTIKNLHKSLDYFDARYYVTNEYLSARGFSLISLGIMYNKIGNTKQAIHNYFEGLHIFEKYNHQGYISYALQNIANLYFEQKNYHQALHYYLKAYYTFYNKTDLSFQDNIQKVLLFVSIGKSHQELGRCRQTDTYLQEALALASQLNDKELLSEVYFNLGRNEEKCQNNAQNAFQQYQKSYNDNNTPENKANALIAMGGVLVKLHRFSEAETKLTAGLELAQQINHLEFQKVALENLYAIYKQNQRYEKAIAVSEKLSVIKDSIKKEENNNLLTKKQLQYEYETKQNQLTLAQERKLNAVKLENQKKDALKNSLLMGLLAILVIVSAVVYLWRKNTKQKQTLAQFEKNELRQKLLLSQMNPHFIFNSIDTIQSLIYNKQDREAVNYLTKFSKLTRQILENSSENYITLQEELTMTDNYLVIQQLLYNNSFDFTVQVDDTIDAESILLPPMLTQPFIENAIKHGLKNKAERGKITIKFTLESQKLYFEITDNGGGFSEHEKVHKKSLAMKITKERLAHLSQKSDFDVRTENLYNDEKVVIGARVSFEIPYLYEN</sequence>
<evidence type="ECO:0000256" key="3">
    <source>
        <dbReference type="SAM" id="SignalP"/>
    </source>
</evidence>
<dbReference type="Pfam" id="PF06580">
    <property type="entry name" value="His_kinase"/>
    <property type="match status" value="1"/>
</dbReference>
<evidence type="ECO:0000313" key="6">
    <source>
        <dbReference type="Proteomes" id="UP001230035"/>
    </source>
</evidence>
<accession>A0ABT6XRE8</accession>
<dbReference type="PANTHER" id="PTHR34220">
    <property type="entry name" value="SENSOR HISTIDINE KINASE YPDA"/>
    <property type="match status" value="1"/>
</dbReference>
<feature type="chain" id="PRO_5045293202" evidence="3">
    <location>
        <begin position="29"/>
        <end position="669"/>
    </location>
</feature>
<keyword evidence="2" id="KW-0472">Membrane</keyword>
<dbReference type="RefSeq" id="WP_283239276.1">
    <property type="nucleotide sequence ID" value="NZ_JASGBP010000005.1"/>
</dbReference>
<dbReference type="Gene3D" id="3.30.565.10">
    <property type="entry name" value="Histidine kinase-like ATPase, C-terminal domain"/>
    <property type="match status" value="1"/>
</dbReference>
<dbReference type="SUPFAM" id="SSF55874">
    <property type="entry name" value="ATPase domain of HSP90 chaperone/DNA topoisomerase II/histidine kinase"/>
    <property type="match status" value="1"/>
</dbReference>
<dbReference type="InterPro" id="IPR036890">
    <property type="entry name" value="HATPase_C_sf"/>
</dbReference>
<dbReference type="Proteomes" id="UP001230035">
    <property type="component" value="Unassembled WGS sequence"/>
</dbReference>
<dbReference type="InterPro" id="IPR050640">
    <property type="entry name" value="Bact_2-comp_sensor_kinase"/>
</dbReference>